<dbReference type="RefSeq" id="WP_190077982.1">
    <property type="nucleotide sequence ID" value="NZ_BMTC01000023.1"/>
</dbReference>
<sequence>MAASPRAPGVRLAGLVDLAERERVRSTPDGALAGLLERARADARPRPRIAVGTEQAPSAIGYAAA</sequence>
<protein>
    <submittedName>
        <fullName evidence="1">Uncharacterized protein</fullName>
    </submittedName>
</protein>
<name>A0ABQ3PVT0_9ACTN</name>
<evidence type="ECO:0000313" key="2">
    <source>
        <dbReference type="Proteomes" id="UP001052655"/>
    </source>
</evidence>
<comment type="caution">
    <text evidence="1">The sequence shown here is derived from an EMBL/GenBank/DDBJ whole genome shotgun (WGS) entry which is preliminary data.</text>
</comment>
<organism evidence="1 2">
    <name type="scientific">Streptomyces daghestanicus</name>
    <dbReference type="NCBI Taxonomy" id="66885"/>
    <lineage>
        <taxon>Bacteria</taxon>
        <taxon>Bacillati</taxon>
        <taxon>Actinomycetota</taxon>
        <taxon>Actinomycetes</taxon>
        <taxon>Kitasatosporales</taxon>
        <taxon>Streptomycetaceae</taxon>
        <taxon>Streptomyces</taxon>
    </lineage>
</organism>
<dbReference type="EMBL" id="BNDX01000002">
    <property type="protein sequence ID" value="GHI29130.1"/>
    <property type="molecule type" value="Genomic_DNA"/>
</dbReference>
<proteinExistence type="predicted"/>
<gene>
    <name evidence="1" type="ORF">Sdagh_08600</name>
</gene>
<evidence type="ECO:0000313" key="1">
    <source>
        <dbReference type="EMBL" id="GHI29130.1"/>
    </source>
</evidence>
<accession>A0ABQ3PVT0</accession>
<reference evidence="1" key="1">
    <citation type="submission" date="2024-05" db="EMBL/GenBank/DDBJ databases">
        <title>Whole genome shotgun sequence of Streptomyces daghestanicus NBRC 12762.</title>
        <authorList>
            <person name="Komaki H."/>
            <person name="Tamura T."/>
        </authorList>
    </citation>
    <scope>NUCLEOTIDE SEQUENCE</scope>
    <source>
        <strain evidence="1">NBRC 12762</strain>
    </source>
</reference>
<dbReference type="Proteomes" id="UP001052655">
    <property type="component" value="Unassembled WGS sequence"/>
</dbReference>
<keyword evidence="2" id="KW-1185">Reference proteome</keyword>